<gene>
    <name evidence="6" type="ORF">CLIT_2c01830</name>
</gene>
<dbReference type="SUPFAM" id="SSF55785">
    <property type="entry name" value="PYP-like sensor domain (PAS domain)"/>
    <property type="match status" value="1"/>
</dbReference>
<dbReference type="RefSeq" id="WP_052635850.1">
    <property type="nucleotide sequence ID" value="NZ_JJMM01000002.1"/>
</dbReference>
<evidence type="ECO:0000313" key="7">
    <source>
        <dbReference type="Proteomes" id="UP000027946"/>
    </source>
</evidence>
<dbReference type="SUPFAM" id="SSF55073">
    <property type="entry name" value="Nucleotide cyclase"/>
    <property type="match status" value="1"/>
</dbReference>
<feature type="domain" description="EAL" evidence="4">
    <location>
        <begin position="365"/>
        <end position="618"/>
    </location>
</feature>
<dbReference type="Pfam" id="PF00563">
    <property type="entry name" value="EAL"/>
    <property type="match status" value="1"/>
</dbReference>
<dbReference type="CDD" id="cd01948">
    <property type="entry name" value="EAL"/>
    <property type="match status" value="1"/>
</dbReference>
<evidence type="ECO:0000313" key="6">
    <source>
        <dbReference type="EMBL" id="KDR96577.1"/>
    </source>
</evidence>
<dbReference type="NCBIfam" id="TIGR00254">
    <property type="entry name" value="GGDEF"/>
    <property type="match status" value="1"/>
</dbReference>
<keyword evidence="7" id="KW-1185">Reference proteome</keyword>
<dbReference type="CDD" id="cd01949">
    <property type="entry name" value="GGDEF"/>
    <property type="match status" value="1"/>
</dbReference>
<dbReference type="InterPro" id="IPR029787">
    <property type="entry name" value="Nucleotide_cyclase"/>
</dbReference>
<dbReference type="InterPro" id="IPR000160">
    <property type="entry name" value="GGDEF_dom"/>
</dbReference>
<dbReference type="SMART" id="SM00086">
    <property type="entry name" value="PAC"/>
    <property type="match status" value="1"/>
</dbReference>
<dbReference type="SMART" id="SM00052">
    <property type="entry name" value="EAL"/>
    <property type="match status" value="1"/>
</dbReference>
<proteinExistence type="predicted"/>
<dbReference type="InterPro" id="IPR000700">
    <property type="entry name" value="PAS-assoc_C"/>
</dbReference>
<evidence type="ECO:0000256" key="1">
    <source>
        <dbReference type="SAM" id="Phobius"/>
    </source>
</evidence>
<dbReference type="Pfam" id="PF00990">
    <property type="entry name" value="GGDEF"/>
    <property type="match status" value="1"/>
</dbReference>
<dbReference type="Gene3D" id="3.20.20.450">
    <property type="entry name" value="EAL domain"/>
    <property type="match status" value="1"/>
</dbReference>
<dbReference type="PANTHER" id="PTHR44757">
    <property type="entry name" value="DIGUANYLATE CYCLASE DGCP"/>
    <property type="match status" value="1"/>
</dbReference>
<dbReference type="Gene3D" id="3.30.450.20">
    <property type="entry name" value="PAS domain"/>
    <property type="match status" value="1"/>
</dbReference>
<dbReference type="InterPro" id="IPR013655">
    <property type="entry name" value="PAS_fold_3"/>
</dbReference>
<feature type="domain" description="GGDEF" evidence="5">
    <location>
        <begin position="224"/>
        <end position="356"/>
    </location>
</feature>
<sequence>MKYKGRICLALVFLIMESIFLIYYYNKFGYIDTIEKMLLPILIALVWFLGKNYDELQFYSQKASENEKELQQIFDNIDVALWSFDVDENVAMVSAGIEKIFGVPRQKFRENPRYWRSLVHPKDKLLIEEKLGQLYSGKSVTTVYRIIKGDGEVCWIKDRSTPNMDSCGNVIKINGVLSDITDLKSSEEKNEYLAYYDVLTSLPNRNMLYDKFNEILAGYGDSDQNISVIFFDLDFFKMINDTMGHSTGDVVLQNVSRKLNRCLCEYGFLSRYGGDEFIIMLKDVGRERASKIAECILEEMSHPVKVEDCEIFLSASIGISVYPMHGSDIDTLVKCADTAMHFAKERGRNHYQLYTPDQGKRVGKKMMLANGLRTALANDEFFLQYQPQFNLETSEIVGVEALIRWRHPEFGLISPAEFIPVAEETGIIVDIGKWVLKTACKQNKEWQEAGLPNVNMAVNVSVKQFQHRDFIKGIKKVLTETRLDSRYLELEMTESIMQNSEYLHGVLSELREMGVKLSMDDFGTGYSSLSLLRYLPIDNLKIDKSFIDGIQVDENAVSIIKTIIDMGMNLNMNIIAEGVENKEQAIFLKKNNCNLAQGYLFSKPLPAGKIRRILEGRVVGNHKVI</sequence>
<dbReference type="AlphaFoldDB" id="A0A069RQX1"/>
<feature type="domain" description="PAS" evidence="2">
    <location>
        <begin position="66"/>
        <end position="138"/>
    </location>
</feature>
<dbReference type="PROSITE" id="PS50887">
    <property type="entry name" value="GGDEF"/>
    <property type="match status" value="1"/>
</dbReference>
<comment type="caution">
    <text evidence="6">The sequence shown here is derived from an EMBL/GenBank/DDBJ whole genome shotgun (WGS) entry which is preliminary data.</text>
</comment>
<dbReference type="PROSITE" id="PS50112">
    <property type="entry name" value="PAS"/>
    <property type="match status" value="1"/>
</dbReference>
<feature type="domain" description="PAC" evidence="3">
    <location>
        <begin position="140"/>
        <end position="192"/>
    </location>
</feature>
<dbReference type="FunFam" id="3.20.20.450:FF:000001">
    <property type="entry name" value="Cyclic di-GMP phosphodiesterase yahA"/>
    <property type="match status" value="1"/>
</dbReference>
<dbReference type="SMART" id="SM00267">
    <property type="entry name" value="GGDEF"/>
    <property type="match status" value="1"/>
</dbReference>
<keyword evidence="1" id="KW-0812">Transmembrane</keyword>
<dbReference type="PROSITE" id="PS50113">
    <property type="entry name" value="PAC"/>
    <property type="match status" value="1"/>
</dbReference>
<evidence type="ECO:0000259" key="2">
    <source>
        <dbReference type="PROSITE" id="PS50112"/>
    </source>
</evidence>
<evidence type="ECO:0000259" key="5">
    <source>
        <dbReference type="PROSITE" id="PS50887"/>
    </source>
</evidence>
<feature type="transmembrane region" description="Helical" evidence="1">
    <location>
        <begin position="7"/>
        <end position="25"/>
    </location>
</feature>
<organism evidence="6 7">
    <name type="scientific">Peptoclostridium litorale DSM 5388</name>
    <dbReference type="NCBI Taxonomy" id="1121324"/>
    <lineage>
        <taxon>Bacteria</taxon>
        <taxon>Bacillati</taxon>
        <taxon>Bacillota</taxon>
        <taxon>Clostridia</taxon>
        <taxon>Peptostreptococcales</taxon>
        <taxon>Peptoclostridiaceae</taxon>
        <taxon>Peptoclostridium</taxon>
    </lineage>
</organism>
<dbReference type="SUPFAM" id="SSF141868">
    <property type="entry name" value="EAL domain-like"/>
    <property type="match status" value="1"/>
</dbReference>
<reference evidence="6 7" key="1">
    <citation type="submission" date="2014-03" db="EMBL/GenBank/DDBJ databases">
        <title>Genome sequence of Clostridium litorale W6, DSM 5388.</title>
        <authorList>
            <person name="Poehlein A."/>
            <person name="Jagirdar A."/>
            <person name="Khonsari B."/>
            <person name="Chibani C.M."/>
            <person name="Gutierrez Gutierrez D.A."/>
            <person name="Davydova E."/>
            <person name="Alghaithi H.S."/>
            <person name="Nair K.P."/>
            <person name="Dhamotharan K."/>
            <person name="Chandran L."/>
            <person name="G W."/>
            <person name="Daniel R."/>
        </authorList>
    </citation>
    <scope>NUCLEOTIDE SEQUENCE [LARGE SCALE GENOMIC DNA]</scope>
    <source>
        <strain evidence="6 7">W6</strain>
    </source>
</reference>
<accession>A0A069RQX1</accession>
<evidence type="ECO:0000259" key="4">
    <source>
        <dbReference type="PROSITE" id="PS50883"/>
    </source>
</evidence>
<dbReference type="STRING" id="1121324.CLIT_2c01830"/>
<dbReference type="InterPro" id="IPR000014">
    <property type="entry name" value="PAS"/>
</dbReference>
<dbReference type="Pfam" id="PF08447">
    <property type="entry name" value="PAS_3"/>
    <property type="match status" value="1"/>
</dbReference>
<dbReference type="PANTHER" id="PTHR44757:SF2">
    <property type="entry name" value="BIOFILM ARCHITECTURE MAINTENANCE PROTEIN MBAA"/>
    <property type="match status" value="1"/>
</dbReference>
<dbReference type="NCBIfam" id="TIGR00229">
    <property type="entry name" value="sensory_box"/>
    <property type="match status" value="1"/>
</dbReference>
<dbReference type="eggNOG" id="COG5001">
    <property type="taxonomic scope" value="Bacteria"/>
</dbReference>
<dbReference type="SMART" id="SM00091">
    <property type="entry name" value="PAS"/>
    <property type="match status" value="1"/>
</dbReference>
<dbReference type="InterPro" id="IPR001633">
    <property type="entry name" value="EAL_dom"/>
</dbReference>
<dbReference type="CDD" id="cd00130">
    <property type="entry name" value="PAS"/>
    <property type="match status" value="1"/>
</dbReference>
<keyword evidence="1" id="KW-0472">Membrane</keyword>
<keyword evidence="1" id="KW-1133">Transmembrane helix</keyword>
<dbReference type="InterPro" id="IPR035919">
    <property type="entry name" value="EAL_sf"/>
</dbReference>
<name>A0A069RQX1_PEPLI</name>
<dbReference type="Proteomes" id="UP000027946">
    <property type="component" value="Unassembled WGS sequence"/>
</dbReference>
<dbReference type="InterPro" id="IPR043128">
    <property type="entry name" value="Rev_trsase/Diguanyl_cyclase"/>
</dbReference>
<dbReference type="InterPro" id="IPR001610">
    <property type="entry name" value="PAC"/>
</dbReference>
<protein>
    <submittedName>
        <fullName evidence="6">Diguanylate cyclase</fullName>
    </submittedName>
</protein>
<evidence type="ECO:0000259" key="3">
    <source>
        <dbReference type="PROSITE" id="PS50113"/>
    </source>
</evidence>
<dbReference type="PROSITE" id="PS50883">
    <property type="entry name" value="EAL"/>
    <property type="match status" value="1"/>
</dbReference>
<dbReference type="EMBL" id="JJMM01000002">
    <property type="protein sequence ID" value="KDR96577.1"/>
    <property type="molecule type" value="Genomic_DNA"/>
</dbReference>
<dbReference type="InterPro" id="IPR052155">
    <property type="entry name" value="Biofilm_reg_signaling"/>
</dbReference>
<dbReference type="Gene3D" id="3.30.70.270">
    <property type="match status" value="1"/>
</dbReference>
<dbReference type="InterPro" id="IPR035965">
    <property type="entry name" value="PAS-like_dom_sf"/>
</dbReference>